<feature type="transmembrane region" description="Helical" evidence="1">
    <location>
        <begin position="384"/>
        <end position="403"/>
    </location>
</feature>
<feature type="transmembrane region" description="Helical" evidence="1">
    <location>
        <begin position="415"/>
        <end position="437"/>
    </location>
</feature>
<keyword evidence="1" id="KW-1133">Transmembrane helix</keyword>
<reference evidence="2 3" key="1">
    <citation type="journal article" date="2019" name="Nat. Med.">
        <title>A library of human gut bacterial isolates paired with longitudinal multiomics data enables mechanistic microbiome research.</title>
        <authorList>
            <person name="Poyet M."/>
            <person name="Groussin M."/>
            <person name="Gibbons S.M."/>
            <person name="Avila-Pacheco J."/>
            <person name="Jiang X."/>
            <person name="Kearney S.M."/>
            <person name="Perrotta A.R."/>
            <person name="Berdy B."/>
            <person name="Zhao S."/>
            <person name="Lieberman T.D."/>
            <person name="Swanson P.K."/>
            <person name="Smith M."/>
            <person name="Roesemann S."/>
            <person name="Alexander J.E."/>
            <person name="Rich S.A."/>
            <person name="Livny J."/>
            <person name="Vlamakis H."/>
            <person name="Clish C."/>
            <person name="Bullock K."/>
            <person name="Deik A."/>
            <person name="Scott J."/>
            <person name="Pierce K.A."/>
            <person name="Xavier R.J."/>
            <person name="Alm E.J."/>
        </authorList>
    </citation>
    <scope>NUCLEOTIDE SEQUENCE [LARGE SCALE GENOMIC DNA]</scope>
    <source>
        <strain evidence="2 3">BIOML-A20</strain>
    </source>
</reference>
<dbReference type="Proteomes" id="UP000469380">
    <property type="component" value="Unassembled WGS sequence"/>
</dbReference>
<keyword evidence="1" id="KW-0812">Transmembrane</keyword>
<feature type="transmembrane region" description="Helical" evidence="1">
    <location>
        <begin position="474"/>
        <end position="498"/>
    </location>
</feature>
<evidence type="ECO:0000313" key="3">
    <source>
        <dbReference type="Proteomes" id="UP000469380"/>
    </source>
</evidence>
<accession>A0A6N9JJY5</accession>
<gene>
    <name evidence="2" type="ORF">GT464_08585</name>
</gene>
<dbReference type="PANTHER" id="PTHR37813:SF1">
    <property type="entry name" value="FELS-2 PROPHAGE PROTEIN"/>
    <property type="match status" value="1"/>
</dbReference>
<evidence type="ECO:0008006" key="4">
    <source>
        <dbReference type="Google" id="ProtNLM"/>
    </source>
</evidence>
<evidence type="ECO:0000313" key="2">
    <source>
        <dbReference type="EMBL" id="MZJ39994.1"/>
    </source>
</evidence>
<protein>
    <recommendedName>
        <fullName evidence="4">Phage-related protein</fullName>
    </recommendedName>
</protein>
<dbReference type="AlphaFoldDB" id="A0A6N9JJY5"/>
<proteinExistence type="predicted"/>
<sequence length="823" mass="83676">MATSVGSACITLMPSMKGFAGSICSEFGDTGSKAGKSFGDSMTSGVDGGVKRSGGLLSGLGTVARGVGTVAAAGMGALTTAVTAIGGAAVSAYADYEQLVGGVDTLFGSASGKLQGYAAEAYKTCGMSANQYMTQATSFAASLVSSCGGDVAKAAESANTAMGDMADNVNKMGSDMADVQNAYQGFAKQNYTMLDNLKLGYGGTKSEMERLIADANKLRAAQGKTADLTIDSYADVVEAIHTVQSEMGITGTTSKEAATTISGSIGMAKASWENFLTGLGRDDVDFSQLTEQLLTSVGAVAKNIAPRVAQIGQGIIKALPAAFSGIASVLTPIVSEALATAWNIAVGALAGIGIKLPKVDSSQICSALQAILGVATSVGNGIKAAIGFIAPLIAPIGTALLNIAQAVLPVLSAGIQVVLGIVQALSPVIGLLVGVIADVMTTVSQLVAIAMPAVQSVLSAVLAAMPLIQGAIQVAMGIISAVWNAVWPVISAVLTGVMDAISTAVQVAMAVVQTVISTVTAAISGDWDTVWNTIKSVAELVWSQIEFAVRAAIGIVESVITSTLDGISSIWSSVWDTVRDFAEVVWGRIKFAVNSAINQVSGVISSVLNSISSTWSSMWGSIKSACSSIWEGIKSAASNGINSVYRTVTSIKGKITGFFSGARNWLFNSGKSILNGLKDGIMSAIGSVTSAVSGAVSRIRSFFPFSPAKVGPFSGHGYTTFSGKALMQGWAQGIGSGTGTVVSAISGAMDTAQGMLSTGLTVAPSAVYTPARPEEDSDDALAGILSVLEQIRDKDGNLYIDSERVSSAIAMRGRHTLAARGFA</sequence>
<name>A0A6N9JJY5_9ACTN</name>
<evidence type="ECO:0000256" key="1">
    <source>
        <dbReference type="SAM" id="Phobius"/>
    </source>
</evidence>
<comment type="caution">
    <text evidence="2">The sequence shown here is derived from an EMBL/GenBank/DDBJ whole genome shotgun (WGS) entry which is preliminary data.</text>
</comment>
<dbReference type="PANTHER" id="PTHR37813">
    <property type="entry name" value="FELS-2 PROPHAGE PROTEIN"/>
    <property type="match status" value="1"/>
</dbReference>
<keyword evidence="1" id="KW-0472">Membrane</keyword>
<dbReference type="RefSeq" id="WP_161160838.1">
    <property type="nucleotide sequence ID" value="NZ_WWSR01000015.1"/>
</dbReference>
<dbReference type="EMBL" id="WWSR01000015">
    <property type="protein sequence ID" value="MZJ39994.1"/>
    <property type="molecule type" value="Genomic_DNA"/>
</dbReference>
<feature type="transmembrane region" description="Helical" evidence="1">
    <location>
        <begin position="443"/>
        <end position="467"/>
    </location>
</feature>
<organism evidence="2 3">
    <name type="scientific">Collinsella aerofaciens</name>
    <dbReference type="NCBI Taxonomy" id="74426"/>
    <lineage>
        <taxon>Bacteria</taxon>
        <taxon>Bacillati</taxon>
        <taxon>Actinomycetota</taxon>
        <taxon>Coriobacteriia</taxon>
        <taxon>Coriobacteriales</taxon>
        <taxon>Coriobacteriaceae</taxon>
        <taxon>Collinsella</taxon>
    </lineage>
</organism>
<dbReference type="Gene3D" id="1.20.120.20">
    <property type="entry name" value="Apolipoprotein"/>
    <property type="match status" value="1"/>
</dbReference>